<organism evidence="2">
    <name type="scientific">marine sediment metagenome</name>
    <dbReference type="NCBI Taxonomy" id="412755"/>
    <lineage>
        <taxon>unclassified sequences</taxon>
        <taxon>metagenomes</taxon>
        <taxon>ecological metagenomes</taxon>
    </lineage>
</organism>
<name>A0A0F9VH06_9ZZZZ</name>
<proteinExistence type="predicted"/>
<dbReference type="Pfam" id="PF04865">
    <property type="entry name" value="Baseplate_J"/>
    <property type="match status" value="1"/>
</dbReference>
<feature type="domain" description="Baseplate protein J-like barrel" evidence="1">
    <location>
        <begin position="94"/>
        <end position="187"/>
    </location>
</feature>
<reference evidence="2" key="1">
    <citation type="journal article" date="2015" name="Nature">
        <title>Complex archaea that bridge the gap between prokaryotes and eukaryotes.</title>
        <authorList>
            <person name="Spang A."/>
            <person name="Saw J.H."/>
            <person name="Jorgensen S.L."/>
            <person name="Zaremba-Niedzwiedzka K."/>
            <person name="Martijn J."/>
            <person name="Lind A.E."/>
            <person name="van Eijk R."/>
            <person name="Schleper C."/>
            <person name="Guy L."/>
            <person name="Ettema T.J."/>
        </authorList>
    </citation>
    <scope>NUCLEOTIDE SEQUENCE</scope>
</reference>
<evidence type="ECO:0000259" key="1">
    <source>
        <dbReference type="Pfam" id="PF04865"/>
    </source>
</evidence>
<dbReference type="EMBL" id="LAZR01000355">
    <property type="protein sequence ID" value="KKN72776.1"/>
    <property type="molecule type" value="Genomic_DNA"/>
</dbReference>
<comment type="caution">
    <text evidence="2">The sequence shown here is derived from an EMBL/GenBank/DDBJ whole genome shotgun (WGS) entry which is preliminary data.</text>
</comment>
<protein>
    <recommendedName>
        <fullName evidence="1">Baseplate protein J-like barrel domain-containing protein</fullName>
    </recommendedName>
</protein>
<dbReference type="AlphaFoldDB" id="A0A0F9VH06"/>
<accession>A0A0F9VH06</accession>
<sequence>MARSVEQIQKSMADSVEGADPTIESRSGPVYNIMLQPVSNEISRIESEQDRINALYSLQFQEVATVDETNALATNFGIQRAPGAKASVVVFFFRFTRPAQPAVVRRGSLISNLDGTLQYIVQEDAVIDPSNAEAFFNAARRTYEVAVNVKAVSPGENFNVPAFRIQTLVTANSDFDGVESRTSATGGSEQETQSAEVARIRQRFAGLNTGSIDGIKFVAANAFPELVNDVAIIQPASVLFLRAPQTPALDVYIAGINSETVRQSFVGLGGETQILLASPPAVVGSLLLQVNGVVDSGAVIVLDGGLEAGTVRAQDTALLSNPLSAGDVVTFSYDFNRLVFDTQQVYEPTNVGDSLLFGTDILVYQAEVAPITVEMSIRVASSFDVPRTTDQVQNVALEYVNQNVFGFTLFPEQLRESILTTVQGVTSLDLQQFRRTDLSLRDVEIIEMDDNEISQLDDESFQLNIR</sequence>
<gene>
    <name evidence="2" type="ORF">LCGC14_0407430</name>
</gene>
<dbReference type="InterPro" id="IPR006949">
    <property type="entry name" value="Barrel_Baseplate_J-like"/>
</dbReference>
<evidence type="ECO:0000313" key="2">
    <source>
        <dbReference type="EMBL" id="KKN72776.1"/>
    </source>
</evidence>